<name>A0AA88C9V0_9BURK</name>
<gene>
    <name evidence="1" type="ORF">GCM10007388_01970</name>
</gene>
<accession>A0AA88C9V0</accession>
<dbReference type="EMBL" id="BMWW01000001">
    <property type="protein sequence ID" value="GGY73454.1"/>
    <property type="molecule type" value="Genomic_DNA"/>
</dbReference>
<sequence>MLVAGAQGAADVGNVFNDVVENNHVECLVRAQSVREIALADLEAALCGLAAHFGIRLDADGVERGDDRRAARRCGVLDDFR</sequence>
<dbReference type="AlphaFoldDB" id="A0AA88C9V0"/>
<dbReference type="Proteomes" id="UP000619512">
    <property type="component" value="Unassembled WGS sequence"/>
</dbReference>
<organism evidence="1 2">
    <name type="scientific">Pseudoduganella plicata</name>
    <dbReference type="NCBI Taxonomy" id="321984"/>
    <lineage>
        <taxon>Bacteria</taxon>
        <taxon>Pseudomonadati</taxon>
        <taxon>Pseudomonadota</taxon>
        <taxon>Betaproteobacteria</taxon>
        <taxon>Burkholderiales</taxon>
        <taxon>Oxalobacteraceae</taxon>
        <taxon>Telluria group</taxon>
        <taxon>Pseudoduganella</taxon>
    </lineage>
</organism>
<reference evidence="1" key="1">
    <citation type="journal article" date="2014" name="Int. J. Syst. Evol. Microbiol.">
        <title>Complete genome sequence of Corynebacterium casei LMG S-19264T (=DSM 44701T), isolated from a smear-ripened cheese.</title>
        <authorList>
            <consortium name="US DOE Joint Genome Institute (JGI-PGF)"/>
            <person name="Walter F."/>
            <person name="Albersmeier A."/>
            <person name="Kalinowski J."/>
            <person name="Ruckert C."/>
        </authorList>
    </citation>
    <scope>NUCLEOTIDE SEQUENCE</scope>
    <source>
        <strain evidence="1">KCTC 12344</strain>
    </source>
</reference>
<evidence type="ECO:0000313" key="1">
    <source>
        <dbReference type="EMBL" id="GGY73454.1"/>
    </source>
</evidence>
<evidence type="ECO:0000313" key="2">
    <source>
        <dbReference type="Proteomes" id="UP000619512"/>
    </source>
</evidence>
<comment type="caution">
    <text evidence="1">The sequence shown here is derived from an EMBL/GenBank/DDBJ whole genome shotgun (WGS) entry which is preliminary data.</text>
</comment>
<protein>
    <submittedName>
        <fullName evidence="1">Uncharacterized protein</fullName>
    </submittedName>
</protein>
<reference evidence="1" key="2">
    <citation type="submission" date="2022-12" db="EMBL/GenBank/DDBJ databases">
        <authorList>
            <person name="Sun Q."/>
            <person name="Kim S."/>
        </authorList>
    </citation>
    <scope>NUCLEOTIDE SEQUENCE</scope>
    <source>
        <strain evidence="1">KCTC 12344</strain>
    </source>
</reference>
<proteinExistence type="predicted"/>